<feature type="chain" id="PRO_5004662822" description="Thiol:disulfide interchange protein" evidence="7">
    <location>
        <begin position="26"/>
        <end position="220"/>
    </location>
</feature>
<dbReference type="KEGG" id="cbx:Cenrod_0796"/>
<dbReference type="STRING" id="946483.Cenrod_0796"/>
<dbReference type="AlphaFoldDB" id="U5N6B8"/>
<evidence type="ECO:0000256" key="3">
    <source>
        <dbReference type="ARBA" id="ARBA00023157"/>
    </source>
</evidence>
<dbReference type="Pfam" id="PF01323">
    <property type="entry name" value="DSBA"/>
    <property type="match status" value="1"/>
</dbReference>
<dbReference type="SUPFAM" id="SSF52833">
    <property type="entry name" value="Thioredoxin-like"/>
    <property type="match status" value="1"/>
</dbReference>
<feature type="signal peptide" evidence="7">
    <location>
        <begin position="1"/>
        <end position="25"/>
    </location>
</feature>
<evidence type="ECO:0000256" key="6">
    <source>
        <dbReference type="PIRSR" id="PIRSR001488-1"/>
    </source>
</evidence>
<dbReference type="CDD" id="cd03019">
    <property type="entry name" value="DsbA_DsbA"/>
    <property type="match status" value="1"/>
</dbReference>
<protein>
    <recommendedName>
        <fullName evidence="5">Thiol:disulfide interchange protein</fullName>
    </recommendedName>
</protein>
<dbReference type="Gene3D" id="3.40.30.10">
    <property type="entry name" value="Glutaredoxin"/>
    <property type="match status" value="2"/>
</dbReference>
<keyword evidence="4" id="KW-0676">Redox-active center</keyword>
<dbReference type="PATRIC" id="fig|946483.4.peg.796"/>
<proteinExistence type="inferred from homology"/>
<dbReference type="EMBL" id="CP004885">
    <property type="protein sequence ID" value="AGX86902.1"/>
    <property type="molecule type" value="Genomic_DNA"/>
</dbReference>
<dbReference type="PIRSF" id="PIRSF001488">
    <property type="entry name" value="Tdi_protein"/>
    <property type="match status" value="1"/>
</dbReference>
<keyword evidence="3 5" id="KW-1015">Disulfide bond</keyword>
<dbReference type="PANTHER" id="PTHR35891">
    <property type="entry name" value="THIOL:DISULFIDE INTERCHANGE PROTEIN DSBA"/>
    <property type="match status" value="1"/>
</dbReference>
<dbReference type="InterPro" id="IPR006311">
    <property type="entry name" value="TAT_signal"/>
</dbReference>
<dbReference type="eggNOG" id="COG1651">
    <property type="taxonomic scope" value="Bacteria"/>
</dbReference>
<comment type="subcellular location">
    <subcellularLocation>
        <location evidence="5">Periplasm</location>
    </subcellularLocation>
</comment>
<reference evidence="9 10" key="1">
    <citation type="journal article" date="2013" name="Genome Biol.">
        <title>Genomic analysis reveals key aspects of prokaryotic symbiosis in the phototrophic consortium "Chlorochromatium aggregatum".</title>
        <authorList>
            <person name="Liu Z."/>
            <person name="Muller J."/>
            <person name="Li T."/>
            <person name="Alvey R.M."/>
            <person name="Vogl K."/>
            <person name="Frigaard N.U."/>
            <person name="Rockwell N.C."/>
            <person name="Boyd E.S."/>
            <person name="Tomsho L.P."/>
            <person name="Schuster S.C."/>
            <person name="Henke P."/>
            <person name="Rohde M."/>
            <person name="Overmann J."/>
            <person name="Bryant D.A."/>
        </authorList>
    </citation>
    <scope>NUCLEOTIDE SEQUENCE [LARGE SCALE GENOMIC DNA]</scope>
    <source>
        <strain evidence="9">CR</strain>
    </source>
</reference>
<name>U5N6B8_9BURK</name>
<dbReference type="PROSITE" id="PS51318">
    <property type="entry name" value="TAT"/>
    <property type="match status" value="1"/>
</dbReference>
<organism evidence="9 10">
    <name type="scientific">Candidatus Symbiobacter mobilis CR</name>
    <dbReference type="NCBI Taxonomy" id="946483"/>
    <lineage>
        <taxon>Bacteria</taxon>
        <taxon>Pseudomonadati</taxon>
        <taxon>Pseudomonadota</taxon>
        <taxon>Betaproteobacteria</taxon>
        <taxon>Burkholderiales</taxon>
        <taxon>Comamonadaceae</taxon>
    </lineage>
</organism>
<keyword evidence="10" id="KW-1185">Reference proteome</keyword>
<evidence type="ECO:0000259" key="8">
    <source>
        <dbReference type="Pfam" id="PF01323"/>
    </source>
</evidence>
<evidence type="ECO:0000256" key="1">
    <source>
        <dbReference type="ARBA" id="ARBA00005791"/>
    </source>
</evidence>
<dbReference type="GO" id="GO:0042597">
    <property type="term" value="C:periplasmic space"/>
    <property type="evidence" value="ECO:0007669"/>
    <property type="project" value="UniProtKB-SubCell"/>
</dbReference>
<evidence type="ECO:0000256" key="2">
    <source>
        <dbReference type="ARBA" id="ARBA00022729"/>
    </source>
</evidence>
<evidence type="ECO:0000313" key="9">
    <source>
        <dbReference type="EMBL" id="AGX86902.1"/>
    </source>
</evidence>
<evidence type="ECO:0000256" key="5">
    <source>
        <dbReference type="PIRNR" id="PIRNR001488"/>
    </source>
</evidence>
<sequence length="220" mass="24320">MTARRQFIAGSAALAASLLSPAVRAVEPEPIEGVHYVRIDPPAPVGIAAPTIEVVEFFSYGCTHCFALDPTVSQWARTLPSDVRFVRVPVAFRDDFVPQQRLYYALESLGLLDSLHEKVFAAIHRERLALARGTAIESWVAAQGVDAQVFAKHFHSFDVATRASQAYQLQMAYRVEGVPSLGVAGRFYTDGQLARSNVRMLRVADFLIAQTRRQPAHQPD</sequence>
<dbReference type="InterPro" id="IPR036249">
    <property type="entry name" value="Thioredoxin-like_sf"/>
</dbReference>
<keyword evidence="2 7" id="KW-0732">Signal</keyword>
<dbReference type="InterPro" id="IPR001853">
    <property type="entry name" value="DSBA-like_thioredoxin_dom"/>
</dbReference>
<dbReference type="InterPro" id="IPR050824">
    <property type="entry name" value="Thiol_disulfide_DsbA"/>
</dbReference>
<gene>
    <name evidence="9" type="primary">dsbA</name>
    <name evidence="9" type="ORF">Cenrod_0796</name>
</gene>
<dbReference type="HOGENOM" id="CLU_088255_1_0_4"/>
<dbReference type="Proteomes" id="UP000017184">
    <property type="component" value="Chromosome"/>
</dbReference>
<evidence type="ECO:0000256" key="7">
    <source>
        <dbReference type="SAM" id="SignalP"/>
    </source>
</evidence>
<dbReference type="PANTHER" id="PTHR35891:SF3">
    <property type="entry name" value="THIOL:DISULFIDE INTERCHANGE PROTEIN DSBL"/>
    <property type="match status" value="1"/>
</dbReference>
<dbReference type="RefSeq" id="WP_022771723.1">
    <property type="nucleotide sequence ID" value="NC_022576.1"/>
</dbReference>
<evidence type="ECO:0000313" key="10">
    <source>
        <dbReference type="Proteomes" id="UP000017184"/>
    </source>
</evidence>
<feature type="domain" description="DSBA-like thioredoxin" evidence="8">
    <location>
        <begin position="99"/>
        <end position="189"/>
    </location>
</feature>
<dbReference type="PROSITE" id="PS00194">
    <property type="entry name" value="THIOREDOXIN_1"/>
    <property type="match status" value="1"/>
</dbReference>
<dbReference type="GO" id="GO:0016491">
    <property type="term" value="F:oxidoreductase activity"/>
    <property type="evidence" value="ECO:0007669"/>
    <property type="project" value="InterPro"/>
</dbReference>
<keyword evidence="5" id="KW-0574">Periplasm</keyword>
<comment type="similarity">
    <text evidence="1">Belongs to the thioredoxin family. DsbA subfamily.</text>
</comment>
<evidence type="ECO:0000256" key="4">
    <source>
        <dbReference type="ARBA" id="ARBA00023284"/>
    </source>
</evidence>
<feature type="disulfide bond" description="Redox-active" evidence="6">
    <location>
        <begin position="62"/>
        <end position="65"/>
    </location>
</feature>
<dbReference type="OrthoDB" id="9784896at2"/>
<accession>U5N6B8</accession>
<dbReference type="InterPro" id="IPR023205">
    <property type="entry name" value="DsbA/DsbL"/>
</dbReference>
<dbReference type="InterPro" id="IPR017937">
    <property type="entry name" value="Thioredoxin_CS"/>
</dbReference>